<feature type="transmembrane region" description="Helical" evidence="6">
    <location>
        <begin position="441"/>
        <end position="465"/>
    </location>
</feature>
<name>A0A7S1TP08_9STRA</name>
<feature type="transmembrane region" description="Helical" evidence="6">
    <location>
        <begin position="312"/>
        <end position="334"/>
    </location>
</feature>
<feature type="region of interest" description="Disordered" evidence="5">
    <location>
        <begin position="1"/>
        <end position="65"/>
    </location>
</feature>
<feature type="transmembrane region" description="Helical" evidence="6">
    <location>
        <begin position="268"/>
        <end position="287"/>
    </location>
</feature>
<dbReference type="InterPro" id="IPR036259">
    <property type="entry name" value="MFS_trans_sf"/>
</dbReference>
<dbReference type="Pfam" id="PF07690">
    <property type="entry name" value="MFS_1"/>
    <property type="match status" value="1"/>
</dbReference>
<evidence type="ECO:0000256" key="1">
    <source>
        <dbReference type="ARBA" id="ARBA00004141"/>
    </source>
</evidence>
<feature type="transmembrane region" description="Helical" evidence="6">
    <location>
        <begin position="204"/>
        <end position="227"/>
    </location>
</feature>
<keyword evidence="4 6" id="KW-0472">Membrane</keyword>
<sequence length="554" mass="59913">MMRSASHDDGQGRPGTDAEYGAVPTQSPAPSPTPVIEECKSIESDAENDAETPTSMASTTPTSSKRARVINHLNFDLSLMDLESTNARPSRVYTSPSGMSFELFRRRWLLLGIICYTGLTNNMLFNGFGGIATEAAEYFDVSTFLINTLVSLGFFLVMISTFPAMWVVDKLGILNGYVIGVAVNVIGAWIRYVGAANPGPMGYYTLLAGQILVSIATPFVTSLPAPLAARWFAPDEQAIVNAIGGVMQFAGFAGGLVLGVYFQNAIELYVFIQAVLQTVQIVGFFFIRDKPPIPPGPKAEVVPFELMKATKIIFGSGNAVRLLLALGFLVVPWATYFSLMDQVSPPSTHAQRATIAMLMFFAGVIGAGIAGVVMDKTNAYIGLARFLSAFGVVNFVIMGFAWLYDIGPLVWITSLALGGFGMPFVPMSIELNIEFTFTPGLNLEATITGFVTVVSNFFSFVGLYLSDPELLGFDNKWIGFVWCVFVFIGVGLLSTLTPEYKRQAFLKAADAEHMRKSLELTASSSASRRLAKSALDACTNSMDDSEDDQISSQL</sequence>
<evidence type="ECO:0000256" key="6">
    <source>
        <dbReference type="SAM" id="Phobius"/>
    </source>
</evidence>
<dbReference type="InterPro" id="IPR011701">
    <property type="entry name" value="MFS"/>
</dbReference>
<dbReference type="SUPFAM" id="SSF103473">
    <property type="entry name" value="MFS general substrate transporter"/>
    <property type="match status" value="1"/>
</dbReference>
<dbReference type="InterPro" id="IPR049680">
    <property type="entry name" value="FLVCR1-2_SLC49-like"/>
</dbReference>
<dbReference type="EMBL" id="HBGJ01001241">
    <property type="protein sequence ID" value="CAD9242529.1"/>
    <property type="molecule type" value="Transcribed_RNA"/>
</dbReference>
<evidence type="ECO:0000256" key="2">
    <source>
        <dbReference type="ARBA" id="ARBA00022692"/>
    </source>
</evidence>
<dbReference type="PANTHER" id="PTHR10924">
    <property type="entry name" value="MAJOR FACILITATOR SUPERFAMILY PROTEIN-RELATED"/>
    <property type="match status" value="1"/>
</dbReference>
<feature type="transmembrane region" description="Helical" evidence="6">
    <location>
        <begin position="174"/>
        <end position="192"/>
    </location>
</feature>
<protein>
    <recommendedName>
        <fullName evidence="8">Major facilitator superfamily (MFS) profile domain-containing protein</fullName>
    </recommendedName>
</protein>
<feature type="transmembrane region" description="Helical" evidence="6">
    <location>
        <begin position="108"/>
        <end position="132"/>
    </location>
</feature>
<reference evidence="7" key="1">
    <citation type="submission" date="2021-01" db="EMBL/GenBank/DDBJ databases">
        <authorList>
            <person name="Corre E."/>
            <person name="Pelletier E."/>
            <person name="Niang G."/>
            <person name="Scheremetjew M."/>
            <person name="Finn R."/>
            <person name="Kale V."/>
            <person name="Holt S."/>
            <person name="Cochrane G."/>
            <person name="Meng A."/>
            <person name="Brown T."/>
            <person name="Cohen L."/>
        </authorList>
    </citation>
    <scope>NUCLEOTIDE SEQUENCE</scope>
    <source>
        <strain evidence="7">CCMP2877</strain>
    </source>
</reference>
<evidence type="ECO:0000256" key="5">
    <source>
        <dbReference type="SAM" id="MobiDB-lite"/>
    </source>
</evidence>
<organism evidence="7">
    <name type="scientific">Phaeomonas parva</name>
    <dbReference type="NCBI Taxonomy" id="124430"/>
    <lineage>
        <taxon>Eukaryota</taxon>
        <taxon>Sar</taxon>
        <taxon>Stramenopiles</taxon>
        <taxon>Ochrophyta</taxon>
        <taxon>Pinguiophyceae</taxon>
        <taxon>Pinguiochrysidales</taxon>
        <taxon>Pinguiochrysidaceae</taxon>
        <taxon>Phaeomonas</taxon>
    </lineage>
</organism>
<dbReference type="Gene3D" id="1.20.1250.20">
    <property type="entry name" value="MFS general substrate transporter like domains"/>
    <property type="match status" value="1"/>
</dbReference>
<feature type="transmembrane region" description="Helical" evidence="6">
    <location>
        <begin position="354"/>
        <end position="374"/>
    </location>
</feature>
<feature type="transmembrane region" description="Helical" evidence="6">
    <location>
        <begin position="386"/>
        <end position="404"/>
    </location>
</feature>
<comment type="subcellular location">
    <subcellularLocation>
        <location evidence="1">Membrane</location>
        <topology evidence="1">Multi-pass membrane protein</topology>
    </subcellularLocation>
</comment>
<feature type="transmembrane region" description="Helical" evidence="6">
    <location>
        <begin position="410"/>
        <end position="429"/>
    </location>
</feature>
<feature type="transmembrane region" description="Helical" evidence="6">
    <location>
        <begin position="477"/>
        <end position="497"/>
    </location>
</feature>
<accession>A0A7S1TP08</accession>
<dbReference type="GO" id="GO:0022857">
    <property type="term" value="F:transmembrane transporter activity"/>
    <property type="evidence" value="ECO:0007669"/>
    <property type="project" value="InterPro"/>
</dbReference>
<evidence type="ECO:0000256" key="4">
    <source>
        <dbReference type="ARBA" id="ARBA00023136"/>
    </source>
</evidence>
<dbReference type="GO" id="GO:0016020">
    <property type="term" value="C:membrane"/>
    <property type="evidence" value="ECO:0007669"/>
    <property type="project" value="UniProtKB-SubCell"/>
</dbReference>
<keyword evidence="2 6" id="KW-0812">Transmembrane</keyword>
<proteinExistence type="predicted"/>
<dbReference type="AlphaFoldDB" id="A0A7S1TP08"/>
<dbReference type="PANTHER" id="PTHR10924:SF6">
    <property type="entry name" value="SOLUTE CARRIER FAMILY 49 MEMBER A3"/>
    <property type="match status" value="1"/>
</dbReference>
<feature type="compositionally biased region" description="Basic and acidic residues" evidence="5">
    <location>
        <begin position="1"/>
        <end position="11"/>
    </location>
</feature>
<feature type="transmembrane region" description="Helical" evidence="6">
    <location>
        <begin position="144"/>
        <end position="167"/>
    </location>
</feature>
<feature type="transmembrane region" description="Helical" evidence="6">
    <location>
        <begin position="239"/>
        <end position="262"/>
    </location>
</feature>
<feature type="compositionally biased region" description="Low complexity" evidence="5">
    <location>
        <begin position="52"/>
        <end position="64"/>
    </location>
</feature>
<keyword evidence="3 6" id="KW-1133">Transmembrane helix</keyword>
<evidence type="ECO:0000256" key="3">
    <source>
        <dbReference type="ARBA" id="ARBA00022989"/>
    </source>
</evidence>
<evidence type="ECO:0000313" key="7">
    <source>
        <dbReference type="EMBL" id="CAD9242529.1"/>
    </source>
</evidence>
<gene>
    <name evidence="7" type="ORF">PPAR1163_LOCUS872</name>
</gene>
<evidence type="ECO:0008006" key="8">
    <source>
        <dbReference type="Google" id="ProtNLM"/>
    </source>
</evidence>